<keyword evidence="1" id="KW-1185">Reference proteome</keyword>
<reference evidence="2" key="1">
    <citation type="submission" date="2022-11" db="UniProtKB">
        <authorList>
            <consortium name="WormBaseParasite"/>
        </authorList>
    </citation>
    <scope>IDENTIFICATION</scope>
</reference>
<accession>A0A915LF28</accession>
<evidence type="ECO:0000313" key="2">
    <source>
        <dbReference type="WBParaSite" id="scaffold10103_cov248.g14518"/>
    </source>
</evidence>
<dbReference type="WBParaSite" id="scaffold10103_cov248.g14518">
    <property type="protein sequence ID" value="scaffold10103_cov248.g14518"/>
    <property type="gene ID" value="scaffold10103_cov248.g14518"/>
</dbReference>
<organism evidence="1 2">
    <name type="scientific">Meloidogyne javanica</name>
    <name type="common">Root-knot nematode worm</name>
    <dbReference type="NCBI Taxonomy" id="6303"/>
    <lineage>
        <taxon>Eukaryota</taxon>
        <taxon>Metazoa</taxon>
        <taxon>Ecdysozoa</taxon>
        <taxon>Nematoda</taxon>
        <taxon>Chromadorea</taxon>
        <taxon>Rhabditida</taxon>
        <taxon>Tylenchina</taxon>
        <taxon>Tylenchomorpha</taxon>
        <taxon>Tylenchoidea</taxon>
        <taxon>Meloidogynidae</taxon>
        <taxon>Meloidogyninae</taxon>
        <taxon>Meloidogyne</taxon>
        <taxon>Meloidogyne incognita group</taxon>
    </lineage>
</organism>
<sequence>MVVDCLDCLVYMAIVSLQYL</sequence>
<dbReference type="AlphaFoldDB" id="A0A915LF28"/>
<dbReference type="Proteomes" id="UP000887561">
    <property type="component" value="Unplaced"/>
</dbReference>
<proteinExistence type="predicted"/>
<protein>
    <submittedName>
        <fullName evidence="2">Uncharacterized protein</fullName>
    </submittedName>
</protein>
<evidence type="ECO:0000313" key="1">
    <source>
        <dbReference type="Proteomes" id="UP000887561"/>
    </source>
</evidence>
<name>A0A915LF28_MELJA</name>